<keyword evidence="9 17" id="KW-0418">Kinase</keyword>
<evidence type="ECO:0000256" key="2">
    <source>
        <dbReference type="ARBA" id="ARBA00004651"/>
    </source>
</evidence>
<feature type="domain" description="Histidine kinase" evidence="15">
    <location>
        <begin position="265"/>
        <end position="463"/>
    </location>
</feature>
<dbReference type="Proteomes" id="UP001145145">
    <property type="component" value="Unassembled WGS sequence"/>
</dbReference>
<dbReference type="InterPro" id="IPR005467">
    <property type="entry name" value="His_kinase_dom"/>
</dbReference>
<feature type="transmembrane region" description="Helical" evidence="14">
    <location>
        <begin position="185"/>
        <end position="203"/>
    </location>
</feature>
<keyword evidence="11 14" id="KW-1133">Transmembrane helix</keyword>
<keyword evidence="4" id="KW-1003">Cell membrane</keyword>
<comment type="catalytic activity">
    <reaction evidence="1">
        <text>ATP + protein L-histidine = ADP + protein N-phospho-L-histidine.</text>
        <dbReference type="EC" id="2.7.13.3"/>
    </reaction>
</comment>
<keyword evidence="6" id="KW-0808">Transferase</keyword>
<dbReference type="PANTHER" id="PTHR45528">
    <property type="entry name" value="SENSOR HISTIDINE KINASE CPXA"/>
    <property type="match status" value="1"/>
</dbReference>
<evidence type="ECO:0000256" key="8">
    <source>
        <dbReference type="ARBA" id="ARBA00022741"/>
    </source>
</evidence>
<evidence type="ECO:0000313" key="17">
    <source>
        <dbReference type="EMBL" id="GLG03248.1"/>
    </source>
</evidence>
<dbReference type="Pfam" id="PF02518">
    <property type="entry name" value="HATPase_c"/>
    <property type="match status" value="1"/>
</dbReference>
<accession>A0A9W6FBP0</accession>
<dbReference type="SMART" id="SM00388">
    <property type="entry name" value="HisKA"/>
    <property type="match status" value="1"/>
</dbReference>
<evidence type="ECO:0000256" key="4">
    <source>
        <dbReference type="ARBA" id="ARBA00022475"/>
    </source>
</evidence>
<dbReference type="InterPro" id="IPR003594">
    <property type="entry name" value="HATPase_dom"/>
</dbReference>
<keyword evidence="13 14" id="KW-0472">Membrane</keyword>
<keyword evidence="12" id="KW-0902">Two-component regulatory system</keyword>
<dbReference type="FunFam" id="1.10.287.130:FF:000001">
    <property type="entry name" value="Two-component sensor histidine kinase"/>
    <property type="match status" value="1"/>
</dbReference>
<dbReference type="EC" id="2.7.13.3" evidence="3"/>
<dbReference type="SUPFAM" id="SSF55874">
    <property type="entry name" value="ATPase domain of HSP90 chaperone/DNA topoisomerase II/histidine kinase"/>
    <property type="match status" value="1"/>
</dbReference>
<name>A0A9W6FBP0_9FIRM</name>
<keyword evidence="7 14" id="KW-0812">Transmembrane</keyword>
<dbReference type="GO" id="GO:0005524">
    <property type="term" value="F:ATP binding"/>
    <property type="evidence" value="ECO:0007669"/>
    <property type="project" value="UniProtKB-KW"/>
</dbReference>
<evidence type="ECO:0000256" key="10">
    <source>
        <dbReference type="ARBA" id="ARBA00022840"/>
    </source>
</evidence>
<dbReference type="CDD" id="cd06225">
    <property type="entry name" value="HAMP"/>
    <property type="match status" value="1"/>
</dbReference>
<comment type="caution">
    <text evidence="17">The sequence shown here is derived from an EMBL/GenBank/DDBJ whole genome shotgun (WGS) entry which is preliminary data.</text>
</comment>
<gene>
    <name evidence="17" type="ORF">Selli1_04220</name>
</gene>
<evidence type="ECO:0000256" key="5">
    <source>
        <dbReference type="ARBA" id="ARBA00022553"/>
    </source>
</evidence>
<organism evidence="17 18">
    <name type="scientific">Sellimonas catena</name>
    <dbReference type="NCBI Taxonomy" id="2994035"/>
    <lineage>
        <taxon>Bacteria</taxon>
        <taxon>Bacillati</taxon>
        <taxon>Bacillota</taxon>
        <taxon>Clostridia</taxon>
        <taxon>Lachnospirales</taxon>
        <taxon>Lachnospiraceae</taxon>
        <taxon>Sellimonas</taxon>
    </lineage>
</organism>
<dbReference type="RefSeq" id="WP_281872214.1">
    <property type="nucleotide sequence ID" value="NZ_BSBO01000003.1"/>
</dbReference>
<dbReference type="PANTHER" id="PTHR45528:SF1">
    <property type="entry name" value="SENSOR HISTIDINE KINASE CPXA"/>
    <property type="match status" value="1"/>
</dbReference>
<evidence type="ECO:0000256" key="14">
    <source>
        <dbReference type="SAM" id="Phobius"/>
    </source>
</evidence>
<protein>
    <recommendedName>
        <fullName evidence="3">histidine kinase</fullName>
        <ecNumber evidence="3">2.7.13.3</ecNumber>
    </recommendedName>
</protein>
<evidence type="ECO:0000256" key="13">
    <source>
        <dbReference type="ARBA" id="ARBA00023136"/>
    </source>
</evidence>
<feature type="transmembrane region" description="Helical" evidence="14">
    <location>
        <begin position="20"/>
        <end position="42"/>
    </location>
</feature>
<dbReference type="InterPro" id="IPR050398">
    <property type="entry name" value="HssS/ArlS-like"/>
</dbReference>
<dbReference type="AlphaFoldDB" id="A0A9W6FBP0"/>
<evidence type="ECO:0000256" key="1">
    <source>
        <dbReference type="ARBA" id="ARBA00000085"/>
    </source>
</evidence>
<dbReference type="PROSITE" id="PS50885">
    <property type="entry name" value="HAMP"/>
    <property type="match status" value="1"/>
</dbReference>
<evidence type="ECO:0000256" key="7">
    <source>
        <dbReference type="ARBA" id="ARBA00022692"/>
    </source>
</evidence>
<dbReference type="EMBL" id="BSBO01000003">
    <property type="protein sequence ID" value="GLG03248.1"/>
    <property type="molecule type" value="Genomic_DNA"/>
</dbReference>
<dbReference type="GO" id="GO:0000155">
    <property type="term" value="F:phosphorelay sensor kinase activity"/>
    <property type="evidence" value="ECO:0007669"/>
    <property type="project" value="InterPro"/>
</dbReference>
<dbReference type="InterPro" id="IPR036097">
    <property type="entry name" value="HisK_dim/P_sf"/>
</dbReference>
<evidence type="ECO:0000313" key="18">
    <source>
        <dbReference type="Proteomes" id="UP001145145"/>
    </source>
</evidence>
<evidence type="ECO:0000256" key="6">
    <source>
        <dbReference type="ARBA" id="ARBA00022679"/>
    </source>
</evidence>
<keyword evidence="18" id="KW-1185">Reference proteome</keyword>
<evidence type="ECO:0000256" key="12">
    <source>
        <dbReference type="ARBA" id="ARBA00023012"/>
    </source>
</evidence>
<evidence type="ECO:0000256" key="3">
    <source>
        <dbReference type="ARBA" id="ARBA00012438"/>
    </source>
</evidence>
<dbReference type="SMART" id="SM00387">
    <property type="entry name" value="HATPase_c"/>
    <property type="match status" value="1"/>
</dbReference>
<dbReference type="SUPFAM" id="SSF47384">
    <property type="entry name" value="Homodimeric domain of signal transducing histidine kinase"/>
    <property type="match status" value="1"/>
</dbReference>
<dbReference type="Pfam" id="PF00512">
    <property type="entry name" value="HisKA"/>
    <property type="match status" value="1"/>
</dbReference>
<keyword evidence="5" id="KW-0597">Phosphoprotein</keyword>
<dbReference type="GO" id="GO:0005886">
    <property type="term" value="C:plasma membrane"/>
    <property type="evidence" value="ECO:0007669"/>
    <property type="project" value="UniProtKB-SubCell"/>
</dbReference>
<evidence type="ECO:0000256" key="9">
    <source>
        <dbReference type="ARBA" id="ARBA00022777"/>
    </source>
</evidence>
<dbReference type="SMART" id="SM00304">
    <property type="entry name" value="HAMP"/>
    <property type="match status" value="1"/>
</dbReference>
<comment type="subcellular location">
    <subcellularLocation>
        <location evidence="2">Cell membrane</location>
        <topology evidence="2">Multi-pass membrane protein</topology>
    </subcellularLocation>
</comment>
<dbReference type="CDD" id="cd00082">
    <property type="entry name" value="HisKA"/>
    <property type="match status" value="1"/>
</dbReference>
<dbReference type="SUPFAM" id="SSF158472">
    <property type="entry name" value="HAMP domain-like"/>
    <property type="match status" value="1"/>
</dbReference>
<dbReference type="Gene3D" id="6.10.340.10">
    <property type="match status" value="1"/>
</dbReference>
<feature type="domain" description="HAMP" evidence="16">
    <location>
        <begin position="205"/>
        <end position="257"/>
    </location>
</feature>
<evidence type="ECO:0000259" key="16">
    <source>
        <dbReference type="PROSITE" id="PS50885"/>
    </source>
</evidence>
<keyword evidence="10" id="KW-0067">ATP-binding</keyword>
<dbReference type="InterPro" id="IPR003660">
    <property type="entry name" value="HAMP_dom"/>
</dbReference>
<dbReference type="PROSITE" id="PS50109">
    <property type="entry name" value="HIS_KIN"/>
    <property type="match status" value="1"/>
</dbReference>
<dbReference type="InterPro" id="IPR036890">
    <property type="entry name" value="HATPase_C_sf"/>
</dbReference>
<proteinExistence type="predicted"/>
<dbReference type="Pfam" id="PF00672">
    <property type="entry name" value="HAMP"/>
    <property type="match status" value="1"/>
</dbReference>
<evidence type="ECO:0000256" key="11">
    <source>
        <dbReference type="ARBA" id="ARBA00022989"/>
    </source>
</evidence>
<reference evidence="17 18" key="1">
    <citation type="journal article" date="2023" name="Int. J. Syst. Evol. Microbiol.">
        <title>Sellimonas catena sp. nov., isolated from human faeces.</title>
        <authorList>
            <person name="Hisatomi A."/>
            <person name="Ohkuma M."/>
            <person name="Sakamoto M."/>
        </authorList>
    </citation>
    <scope>NUCLEOTIDE SEQUENCE [LARGE SCALE GENOMIC DNA]</scope>
    <source>
        <strain evidence="17 18">12EGH17</strain>
    </source>
</reference>
<keyword evidence="8" id="KW-0547">Nucleotide-binding</keyword>
<evidence type="ECO:0000259" key="15">
    <source>
        <dbReference type="PROSITE" id="PS50109"/>
    </source>
</evidence>
<dbReference type="Gene3D" id="3.30.565.10">
    <property type="entry name" value="Histidine kinase-like ATPase, C-terminal domain"/>
    <property type="match status" value="1"/>
</dbReference>
<dbReference type="Gene3D" id="1.10.287.130">
    <property type="match status" value="1"/>
</dbReference>
<sequence>MSTENKKKHCLFSSMMARLWLIMMALVIFTIALMWVIQILVLERNYTKMAIEGIQERLEPVEEQLNSEDLADNDQLIPYLSKTINGKLMIVDSEGRLEAIYSYGHQLDIDEDEKNIKPWQNIRDSEEYQSILDGESFSREVRERSQLISYEIGIPVLYNGEKEYIILTQNFTELNQVLDMNRRQLIFFSVLLMIASAILAHILSRKFTKPIHIIKGTVDDLAKGDLTAVPNLKLNDEVGQLADSVEELSRALRRVDDLRKEVIANVSHELRSPLALIGGYAEMVRDIHWKDEEKRTEDLNLIIRESKRMSEMVNDILDYSQLQTGYLQLKKEWYNLYEIVESEIMFCEPSAREYGIQLRFVSDETEIPVYVDALKMSQVIRNLLYNALNHTENKKEIIVSLKTGEDGCLVEVKNPGNPIPEEERELIWERYQRSQHQAGRREGTGLGLSIVSTILKAHGMTYGVDYQDQMTVFWFRTLKDEESK</sequence>
<dbReference type="InterPro" id="IPR003661">
    <property type="entry name" value="HisK_dim/P_dom"/>
</dbReference>